<reference evidence="3 4" key="1">
    <citation type="submission" date="2015-03" db="EMBL/GenBank/DDBJ databases">
        <authorList>
            <person name="Radwan O."/>
            <person name="Al-Naeli F.A."/>
            <person name="Rendon G.A."/>
            <person name="Fields C."/>
        </authorList>
    </citation>
    <scope>NUCLEOTIDE SEQUENCE [LARGE SCALE GENOMIC DNA]</scope>
    <source>
        <strain evidence="3">CR-DP1</strain>
    </source>
</reference>
<proteinExistence type="inferred from homology"/>
<evidence type="ECO:0000259" key="2">
    <source>
        <dbReference type="Pfam" id="PF12697"/>
    </source>
</evidence>
<dbReference type="InterPro" id="IPR000073">
    <property type="entry name" value="AB_hydrolase_1"/>
</dbReference>
<name>A0A0F4Z8L6_9PEZI</name>
<dbReference type="Gene3D" id="3.40.50.1820">
    <property type="entry name" value="alpha/beta hydrolase"/>
    <property type="match status" value="1"/>
</dbReference>
<comment type="caution">
    <text evidence="3">The sequence shown here is derived from an EMBL/GenBank/DDBJ whole genome shotgun (WGS) entry which is preliminary data.</text>
</comment>
<dbReference type="EMBL" id="LAEV01002045">
    <property type="protein sequence ID" value="KKA26685.1"/>
    <property type="molecule type" value="Genomic_DNA"/>
</dbReference>
<dbReference type="SUPFAM" id="SSF53474">
    <property type="entry name" value="alpha/beta-Hydrolases"/>
    <property type="match status" value="1"/>
</dbReference>
<gene>
    <name evidence="3" type="ORF">TD95_001636</name>
</gene>
<dbReference type="InterPro" id="IPR029058">
    <property type="entry name" value="AB_hydrolase_fold"/>
</dbReference>
<protein>
    <recommendedName>
        <fullName evidence="2">AB hydrolase-1 domain-containing protein</fullName>
    </recommendedName>
</protein>
<comment type="similarity">
    <text evidence="1">Belongs to the AB hydrolase superfamily.</text>
</comment>
<dbReference type="AlphaFoldDB" id="A0A0F4Z8L6"/>
<evidence type="ECO:0000313" key="4">
    <source>
        <dbReference type="Proteomes" id="UP000033483"/>
    </source>
</evidence>
<accession>A0A0F4Z8L6</accession>
<dbReference type="Pfam" id="PF12697">
    <property type="entry name" value="Abhydrolase_6"/>
    <property type="match status" value="1"/>
</dbReference>
<dbReference type="OrthoDB" id="2851338at2759"/>
<feature type="domain" description="AB hydrolase-1" evidence="2">
    <location>
        <begin position="255"/>
        <end position="493"/>
    </location>
</feature>
<evidence type="ECO:0000256" key="1">
    <source>
        <dbReference type="ARBA" id="ARBA00008645"/>
    </source>
</evidence>
<dbReference type="PANTHER" id="PTHR43039">
    <property type="entry name" value="ESTERASE-RELATED"/>
    <property type="match status" value="1"/>
</dbReference>
<evidence type="ECO:0000313" key="3">
    <source>
        <dbReference type="EMBL" id="KKA26685.1"/>
    </source>
</evidence>
<organism evidence="3 4">
    <name type="scientific">Thielaviopsis punctulata</name>
    <dbReference type="NCBI Taxonomy" id="72032"/>
    <lineage>
        <taxon>Eukaryota</taxon>
        <taxon>Fungi</taxon>
        <taxon>Dikarya</taxon>
        <taxon>Ascomycota</taxon>
        <taxon>Pezizomycotina</taxon>
        <taxon>Sordariomycetes</taxon>
        <taxon>Hypocreomycetidae</taxon>
        <taxon>Microascales</taxon>
        <taxon>Ceratocystidaceae</taxon>
        <taxon>Thielaviopsis</taxon>
    </lineage>
</organism>
<dbReference type="Proteomes" id="UP000033483">
    <property type="component" value="Unassembled WGS sequence"/>
</dbReference>
<sequence>MAGLLFVYMTPQPGLSLPRFHEWYNNEHGPTRLRLPHIFSNGLRYSSDFPDDKPLFLAIYDVTSMHYMHEPEYTSLRANRSPREAEVIAQVTVDRRFYDLVDSTAIDTFVPADHEQGNAALGRKASIVETSSEADARVSMRAAQAQAGWLRSRIFRAADPAQNGAAWMALHDFSATAAPPAGHVLTLFYIFGPAPRDLASLAALPATQAFCAADGSLASTPGAWPVLEGGVRAADGLCLGFRLEGAVEADAPVLVFCNSLLTSLHMWDGFVEVLRTQRPGYRILRYDQRGRVGLPVTTHVTPAVLADDVVVLLDALRIPRAHAVVGVSLGGVTTLCFAINHATRLSRYVACDFNVCGSAANTAAWKDRVAVAEADDGAGLREKLAPATVKRWFHEESMKKTEIVQTMTNMVAQNDLEGFRYGCRALWEYDLRDGMPGCVVPARFVAGEGDAGGKFLTIMKAYEGQVGYKDAEFRAVPKTGHLPMTEDAEAFWEAVKDFI</sequence>
<keyword evidence="4" id="KW-1185">Reference proteome</keyword>